<evidence type="ECO:0000256" key="1">
    <source>
        <dbReference type="ARBA" id="ARBA00004141"/>
    </source>
</evidence>
<evidence type="ECO:0000256" key="4">
    <source>
        <dbReference type="ARBA" id="ARBA00023040"/>
    </source>
</evidence>
<keyword evidence="11" id="KW-1185">Reference proteome</keyword>
<dbReference type="PROSITE" id="PS50262">
    <property type="entry name" value="G_PROTEIN_RECEP_F1_2"/>
    <property type="match status" value="1"/>
</dbReference>
<keyword evidence="4" id="KW-0297">G-protein coupled receptor</keyword>
<accession>A0A8S3Z1Q4</accession>
<dbReference type="GO" id="GO:0005886">
    <property type="term" value="C:plasma membrane"/>
    <property type="evidence" value="ECO:0007669"/>
    <property type="project" value="TreeGrafter"/>
</dbReference>
<dbReference type="GO" id="GO:0004930">
    <property type="term" value="F:G protein-coupled receptor activity"/>
    <property type="evidence" value="ECO:0007669"/>
    <property type="project" value="UniProtKB-KW"/>
</dbReference>
<evidence type="ECO:0000256" key="8">
    <source>
        <dbReference type="SAM" id="Phobius"/>
    </source>
</evidence>
<keyword evidence="5 8" id="KW-0472">Membrane</keyword>
<dbReference type="Pfam" id="PF00001">
    <property type="entry name" value="7tm_1"/>
    <property type="match status" value="1"/>
</dbReference>
<keyword evidence="7" id="KW-0807">Transducer</keyword>
<dbReference type="PRINTS" id="PR00237">
    <property type="entry name" value="GPCRRHODOPSN"/>
</dbReference>
<evidence type="ECO:0000259" key="9">
    <source>
        <dbReference type="PROSITE" id="PS50262"/>
    </source>
</evidence>
<dbReference type="EMBL" id="CAJHNH020001405">
    <property type="protein sequence ID" value="CAG5122959.1"/>
    <property type="molecule type" value="Genomic_DNA"/>
</dbReference>
<evidence type="ECO:0000256" key="3">
    <source>
        <dbReference type="ARBA" id="ARBA00022989"/>
    </source>
</evidence>
<dbReference type="Proteomes" id="UP000678393">
    <property type="component" value="Unassembled WGS sequence"/>
</dbReference>
<gene>
    <name evidence="10" type="ORF">CUNI_LOCUS8517</name>
</gene>
<feature type="domain" description="G-protein coupled receptors family 1 profile" evidence="9">
    <location>
        <begin position="17"/>
        <end position="73"/>
    </location>
</feature>
<sequence>VWVTIANILVFLVGVTGNLLVIIVVLCVREMKTATNLCLMNLSVADLLVLLICQSSALLEFFFNEIWLLGDAM</sequence>
<evidence type="ECO:0000256" key="5">
    <source>
        <dbReference type="ARBA" id="ARBA00023136"/>
    </source>
</evidence>
<name>A0A8S3Z1Q4_9EUPU</name>
<evidence type="ECO:0000256" key="7">
    <source>
        <dbReference type="ARBA" id="ARBA00023224"/>
    </source>
</evidence>
<comment type="subcellular location">
    <subcellularLocation>
        <location evidence="1">Membrane</location>
        <topology evidence="1">Multi-pass membrane protein</topology>
    </subcellularLocation>
</comment>
<keyword evidence="3 8" id="KW-1133">Transmembrane helix</keyword>
<evidence type="ECO:0000256" key="6">
    <source>
        <dbReference type="ARBA" id="ARBA00023170"/>
    </source>
</evidence>
<comment type="caution">
    <text evidence="10">The sequence shown here is derived from an EMBL/GenBank/DDBJ whole genome shotgun (WGS) entry which is preliminary data.</text>
</comment>
<dbReference type="InterPro" id="IPR017452">
    <property type="entry name" value="GPCR_Rhodpsn_7TM"/>
</dbReference>
<dbReference type="PANTHER" id="PTHR24243">
    <property type="entry name" value="G-PROTEIN COUPLED RECEPTOR"/>
    <property type="match status" value="1"/>
</dbReference>
<proteinExistence type="predicted"/>
<keyword evidence="6" id="KW-0675">Receptor</keyword>
<keyword evidence="2 8" id="KW-0812">Transmembrane</keyword>
<feature type="non-terminal residue" evidence="10">
    <location>
        <position position="1"/>
    </location>
</feature>
<feature type="non-terminal residue" evidence="10">
    <location>
        <position position="73"/>
    </location>
</feature>
<protein>
    <recommendedName>
        <fullName evidence="9">G-protein coupled receptors family 1 profile domain-containing protein</fullName>
    </recommendedName>
</protein>
<dbReference type="PANTHER" id="PTHR24243:SF233">
    <property type="entry name" value="THYROTROPIN-RELEASING HORMONE RECEPTOR"/>
    <property type="match status" value="1"/>
</dbReference>
<dbReference type="Gene3D" id="1.20.1070.10">
    <property type="entry name" value="Rhodopsin 7-helix transmembrane proteins"/>
    <property type="match status" value="1"/>
</dbReference>
<feature type="transmembrane region" description="Helical" evidence="8">
    <location>
        <begin position="6"/>
        <end position="28"/>
    </location>
</feature>
<evidence type="ECO:0000256" key="2">
    <source>
        <dbReference type="ARBA" id="ARBA00022692"/>
    </source>
</evidence>
<reference evidence="10" key="1">
    <citation type="submission" date="2021-04" db="EMBL/GenBank/DDBJ databases">
        <authorList>
            <consortium name="Molecular Ecology Group"/>
        </authorList>
    </citation>
    <scope>NUCLEOTIDE SEQUENCE</scope>
</reference>
<dbReference type="InterPro" id="IPR000276">
    <property type="entry name" value="GPCR_Rhodpsn"/>
</dbReference>
<organism evidence="10 11">
    <name type="scientific">Candidula unifasciata</name>
    <dbReference type="NCBI Taxonomy" id="100452"/>
    <lineage>
        <taxon>Eukaryota</taxon>
        <taxon>Metazoa</taxon>
        <taxon>Spiralia</taxon>
        <taxon>Lophotrochozoa</taxon>
        <taxon>Mollusca</taxon>
        <taxon>Gastropoda</taxon>
        <taxon>Heterobranchia</taxon>
        <taxon>Euthyneura</taxon>
        <taxon>Panpulmonata</taxon>
        <taxon>Eupulmonata</taxon>
        <taxon>Stylommatophora</taxon>
        <taxon>Helicina</taxon>
        <taxon>Helicoidea</taxon>
        <taxon>Geomitridae</taxon>
        <taxon>Candidula</taxon>
    </lineage>
</organism>
<dbReference type="SUPFAM" id="SSF81321">
    <property type="entry name" value="Family A G protein-coupled receptor-like"/>
    <property type="match status" value="1"/>
</dbReference>
<evidence type="ECO:0000313" key="11">
    <source>
        <dbReference type="Proteomes" id="UP000678393"/>
    </source>
</evidence>
<feature type="transmembrane region" description="Helical" evidence="8">
    <location>
        <begin position="40"/>
        <end position="63"/>
    </location>
</feature>
<evidence type="ECO:0000313" key="10">
    <source>
        <dbReference type="EMBL" id="CAG5122959.1"/>
    </source>
</evidence>
<dbReference type="AlphaFoldDB" id="A0A8S3Z1Q4"/>
<dbReference type="OrthoDB" id="10036964at2759"/>